<reference evidence="1 2" key="1">
    <citation type="journal article" date="2023" name="Microorganisms">
        <title>Thiorhodovibrio frisius and Trv. litoralis spp. nov., Two Novel Members from a Clade of Fastidious Purple Sulfur Bacteria That Exhibit Unique Red-Shifted Light-Harvesting Capabilities.</title>
        <authorList>
            <person name="Methner A."/>
            <person name="Kuzyk S.B."/>
            <person name="Petersen J."/>
            <person name="Bauer S."/>
            <person name="Brinkmann H."/>
            <person name="Sichau K."/>
            <person name="Wanner G."/>
            <person name="Wolf J."/>
            <person name="Neumann-Schaal M."/>
            <person name="Henke P."/>
            <person name="Tank M."/>
            <person name="Sproer C."/>
            <person name="Bunk B."/>
            <person name="Overmann J."/>
        </authorList>
    </citation>
    <scope>NUCLEOTIDE SEQUENCE [LARGE SCALE GENOMIC DNA]</scope>
    <source>
        <strain evidence="1 2">DSM 6702</strain>
    </source>
</reference>
<name>A0ABZ0SB79_9GAMM</name>
<dbReference type="InterPro" id="IPR011004">
    <property type="entry name" value="Trimer_LpxA-like_sf"/>
</dbReference>
<keyword evidence="1" id="KW-0808">Transferase</keyword>
<dbReference type="Gene3D" id="2.160.10.10">
    <property type="entry name" value="Hexapeptide repeat proteins"/>
    <property type="match status" value="1"/>
</dbReference>
<accession>A0ABZ0SB79</accession>
<dbReference type="EC" id="2.3.1.-" evidence="1"/>
<dbReference type="EMBL" id="CP121472">
    <property type="protein sequence ID" value="WPL18278.1"/>
    <property type="molecule type" value="Genomic_DNA"/>
</dbReference>
<proteinExistence type="predicted"/>
<dbReference type="GO" id="GO:0016746">
    <property type="term" value="F:acyltransferase activity"/>
    <property type="evidence" value="ECO:0007669"/>
    <property type="project" value="UniProtKB-KW"/>
</dbReference>
<sequence length="79" mass="8611">MRASVSTPYNAHPTAIIDAGAQIGEGTRIWHWVHICAGARIGKRCSFGLNVFVGNDVSIGNNCKVQNNACNLRCRDARR</sequence>
<keyword evidence="2" id="KW-1185">Reference proteome</keyword>
<evidence type="ECO:0000313" key="2">
    <source>
        <dbReference type="Proteomes" id="UP001432180"/>
    </source>
</evidence>
<evidence type="ECO:0000313" key="1">
    <source>
        <dbReference type="EMBL" id="WPL18278.1"/>
    </source>
</evidence>
<keyword evidence="1" id="KW-0012">Acyltransferase</keyword>
<dbReference type="SUPFAM" id="SSF51161">
    <property type="entry name" value="Trimeric LpxA-like enzymes"/>
    <property type="match status" value="1"/>
</dbReference>
<dbReference type="Proteomes" id="UP001432180">
    <property type="component" value="Chromosome"/>
</dbReference>
<gene>
    <name evidence="1" type="primary">wbpD_1</name>
    <name evidence="1" type="ORF">Thiowin_03344</name>
</gene>
<dbReference type="InterPro" id="IPR001451">
    <property type="entry name" value="Hexapep"/>
</dbReference>
<organism evidence="1 2">
    <name type="scientific">Thiorhodovibrio winogradskyi</name>
    <dbReference type="NCBI Taxonomy" id="77007"/>
    <lineage>
        <taxon>Bacteria</taxon>
        <taxon>Pseudomonadati</taxon>
        <taxon>Pseudomonadota</taxon>
        <taxon>Gammaproteobacteria</taxon>
        <taxon>Chromatiales</taxon>
        <taxon>Chromatiaceae</taxon>
        <taxon>Thiorhodovibrio</taxon>
    </lineage>
</organism>
<protein>
    <submittedName>
        <fullName evidence="1">UDP-2-acetamido-3-amino-2, 3-dideoxy-D-glucuronate N-acetyltransferase</fullName>
        <ecNumber evidence="1">2.3.1.-</ecNumber>
    </submittedName>
</protein>
<dbReference type="Pfam" id="PF00132">
    <property type="entry name" value="Hexapep"/>
    <property type="match status" value="1"/>
</dbReference>